<evidence type="ECO:0000256" key="8">
    <source>
        <dbReference type="PROSITE-ProRule" id="PRU00169"/>
    </source>
</evidence>
<dbReference type="Proteomes" id="UP000183868">
    <property type="component" value="Chromosome"/>
</dbReference>
<reference evidence="10 11" key="1">
    <citation type="submission" date="2016-11" db="EMBL/GenBank/DDBJ databases">
        <title>Genomic analysis of Caldithrix abyssi and proposal of a novel bacterial phylum Caldithrichaeota.</title>
        <authorList>
            <person name="Kublanov I."/>
            <person name="Sigalova O."/>
            <person name="Gavrilov S."/>
            <person name="Lebedinsky A."/>
            <person name="Ivanova N."/>
            <person name="Daum C."/>
            <person name="Reddy T."/>
            <person name="Klenk H.P."/>
            <person name="Goker M."/>
            <person name="Reva O."/>
            <person name="Miroshnichenko M."/>
            <person name="Kyprides N."/>
            <person name="Woyke T."/>
            <person name="Gelfand M."/>
        </authorList>
    </citation>
    <scope>NUCLEOTIDE SEQUENCE [LARGE SCALE GENOMIC DNA]</scope>
    <source>
        <strain evidence="10 11">LF13</strain>
    </source>
</reference>
<sequence>MIRVKYEFNLYFEGKKMSADRIFIIDDNKMNINLINSILGKEGYEVFSTLDSTTAFKKTLEIKPDLILLDIMMPEMDGFQVCEQLKASDQTRFIPIIFLTSRNDEEGIKRAFELGAADYVTRPFNRTELLARIRTHLDLKNTHQKLIKLERQSAILAMAVTANHEINQPLTVLSGNLFLLKESLSSKALSPKEMEYMERMEKAIMKIKMILEKFRNPSSIKIQKYIEDTKMVVFDDRP</sequence>
<feature type="modified residue" description="4-aspartylphosphate" evidence="8">
    <location>
        <position position="70"/>
    </location>
</feature>
<protein>
    <recommendedName>
        <fullName evidence="2">histidine kinase</fullName>
        <ecNumber evidence="2">2.7.13.3</ecNumber>
    </recommendedName>
</protein>
<evidence type="ECO:0000259" key="9">
    <source>
        <dbReference type="PROSITE" id="PS50110"/>
    </source>
</evidence>
<dbReference type="InterPro" id="IPR036097">
    <property type="entry name" value="HisK_dim/P_sf"/>
</dbReference>
<dbReference type="Gene3D" id="3.40.50.2300">
    <property type="match status" value="1"/>
</dbReference>
<evidence type="ECO:0000256" key="6">
    <source>
        <dbReference type="ARBA" id="ARBA00023125"/>
    </source>
</evidence>
<dbReference type="InterPro" id="IPR001789">
    <property type="entry name" value="Sig_transdc_resp-reg_receiver"/>
</dbReference>
<dbReference type="EC" id="2.7.13.3" evidence="2"/>
<evidence type="ECO:0000256" key="2">
    <source>
        <dbReference type="ARBA" id="ARBA00012438"/>
    </source>
</evidence>
<evidence type="ECO:0000256" key="5">
    <source>
        <dbReference type="ARBA" id="ARBA00023015"/>
    </source>
</evidence>
<dbReference type="AlphaFoldDB" id="A0A1J1C8X6"/>
<evidence type="ECO:0000256" key="1">
    <source>
        <dbReference type="ARBA" id="ARBA00000085"/>
    </source>
</evidence>
<dbReference type="PANTHER" id="PTHR48111">
    <property type="entry name" value="REGULATOR OF RPOS"/>
    <property type="match status" value="1"/>
</dbReference>
<dbReference type="SUPFAM" id="SSF47384">
    <property type="entry name" value="Homodimeric domain of signal transducing histidine kinase"/>
    <property type="match status" value="1"/>
</dbReference>
<gene>
    <name evidence="10" type="ORF">Cabys_2249</name>
</gene>
<name>A0A1J1C8X6_CALAY</name>
<feature type="domain" description="Response regulatory" evidence="9">
    <location>
        <begin position="21"/>
        <end position="137"/>
    </location>
</feature>
<dbReference type="SMART" id="SM00388">
    <property type="entry name" value="HisKA"/>
    <property type="match status" value="1"/>
</dbReference>
<organism evidence="10 11">
    <name type="scientific">Caldithrix abyssi DSM 13497</name>
    <dbReference type="NCBI Taxonomy" id="880073"/>
    <lineage>
        <taxon>Bacteria</taxon>
        <taxon>Pseudomonadati</taxon>
        <taxon>Calditrichota</taxon>
        <taxon>Calditrichia</taxon>
        <taxon>Calditrichales</taxon>
        <taxon>Calditrichaceae</taxon>
        <taxon>Caldithrix</taxon>
    </lineage>
</organism>
<dbReference type="Gene3D" id="1.10.287.130">
    <property type="match status" value="1"/>
</dbReference>
<dbReference type="EMBL" id="CP018099">
    <property type="protein sequence ID" value="APF18998.1"/>
    <property type="molecule type" value="Genomic_DNA"/>
</dbReference>
<dbReference type="Pfam" id="PF00072">
    <property type="entry name" value="Response_reg"/>
    <property type="match status" value="1"/>
</dbReference>
<evidence type="ECO:0000256" key="4">
    <source>
        <dbReference type="ARBA" id="ARBA00023012"/>
    </source>
</evidence>
<evidence type="ECO:0000313" key="10">
    <source>
        <dbReference type="EMBL" id="APF18998.1"/>
    </source>
</evidence>
<dbReference type="OrthoDB" id="9790669at2"/>
<dbReference type="SUPFAM" id="SSF52172">
    <property type="entry name" value="CheY-like"/>
    <property type="match status" value="1"/>
</dbReference>
<accession>A0A1J1C8X6</accession>
<dbReference type="GO" id="GO:0032993">
    <property type="term" value="C:protein-DNA complex"/>
    <property type="evidence" value="ECO:0007669"/>
    <property type="project" value="TreeGrafter"/>
</dbReference>
<dbReference type="GO" id="GO:0000976">
    <property type="term" value="F:transcription cis-regulatory region binding"/>
    <property type="evidence" value="ECO:0007669"/>
    <property type="project" value="TreeGrafter"/>
</dbReference>
<dbReference type="Pfam" id="PF00512">
    <property type="entry name" value="HisKA"/>
    <property type="match status" value="1"/>
</dbReference>
<dbReference type="KEGG" id="caby:Cabys_2249"/>
<proteinExistence type="predicted"/>
<dbReference type="GO" id="GO:0000155">
    <property type="term" value="F:phosphorelay sensor kinase activity"/>
    <property type="evidence" value="ECO:0007669"/>
    <property type="project" value="InterPro"/>
</dbReference>
<dbReference type="SMART" id="SM00448">
    <property type="entry name" value="REC"/>
    <property type="match status" value="1"/>
</dbReference>
<keyword evidence="10" id="KW-0418">Kinase</keyword>
<keyword evidence="10" id="KW-0808">Transferase</keyword>
<dbReference type="GO" id="GO:0005829">
    <property type="term" value="C:cytosol"/>
    <property type="evidence" value="ECO:0007669"/>
    <property type="project" value="TreeGrafter"/>
</dbReference>
<comment type="catalytic activity">
    <reaction evidence="1">
        <text>ATP + protein L-histidine = ADP + protein N-phospho-L-histidine.</text>
        <dbReference type="EC" id="2.7.13.3"/>
    </reaction>
</comment>
<dbReference type="InterPro" id="IPR003661">
    <property type="entry name" value="HisK_dim/P_dom"/>
</dbReference>
<dbReference type="CDD" id="cd00082">
    <property type="entry name" value="HisKA"/>
    <property type="match status" value="1"/>
</dbReference>
<dbReference type="PANTHER" id="PTHR48111:SF1">
    <property type="entry name" value="TWO-COMPONENT RESPONSE REGULATOR ORR33"/>
    <property type="match status" value="1"/>
</dbReference>
<keyword evidence="7" id="KW-0804">Transcription</keyword>
<keyword evidence="3 8" id="KW-0597">Phosphoprotein</keyword>
<evidence type="ECO:0000256" key="3">
    <source>
        <dbReference type="ARBA" id="ARBA00022553"/>
    </source>
</evidence>
<keyword evidence="6" id="KW-0238">DNA-binding</keyword>
<dbReference type="GO" id="GO:0000156">
    <property type="term" value="F:phosphorelay response regulator activity"/>
    <property type="evidence" value="ECO:0007669"/>
    <property type="project" value="TreeGrafter"/>
</dbReference>
<dbReference type="PROSITE" id="PS50110">
    <property type="entry name" value="RESPONSE_REGULATORY"/>
    <property type="match status" value="1"/>
</dbReference>
<evidence type="ECO:0000256" key="7">
    <source>
        <dbReference type="ARBA" id="ARBA00023163"/>
    </source>
</evidence>
<dbReference type="InterPro" id="IPR039420">
    <property type="entry name" value="WalR-like"/>
</dbReference>
<dbReference type="InterPro" id="IPR011006">
    <property type="entry name" value="CheY-like_superfamily"/>
</dbReference>
<keyword evidence="5" id="KW-0805">Transcription regulation</keyword>
<evidence type="ECO:0000313" key="11">
    <source>
        <dbReference type="Proteomes" id="UP000183868"/>
    </source>
</evidence>
<keyword evidence="4" id="KW-0902">Two-component regulatory system</keyword>
<dbReference type="GO" id="GO:0006355">
    <property type="term" value="P:regulation of DNA-templated transcription"/>
    <property type="evidence" value="ECO:0007669"/>
    <property type="project" value="TreeGrafter"/>
</dbReference>